<evidence type="ECO:0000313" key="7">
    <source>
        <dbReference type="EMBL" id="VUZ84269.1"/>
    </source>
</evidence>
<evidence type="ECO:0000256" key="3">
    <source>
        <dbReference type="ARBA" id="ARBA00022723"/>
    </source>
</evidence>
<keyword evidence="8" id="KW-1185">Reference proteome</keyword>
<proteinExistence type="inferred from homology"/>
<keyword evidence="4 5" id="KW-0378">Hydrolase</keyword>
<gene>
    <name evidence="5" type="primary">vapC</name>
    <name evidence="7" type="ORF">MELA_00640</name>
</gene>
<protein>
    <recommendedName>
        <fullName evidence="5">Ribonuclease VapC</fullName>
        <shortName evidence="5">RNase VapC</shortName>
        <ecNumber evidence="5">3.1.-.-</ecNumber>
    </recommendedName>
    <alternativeName>
        <fullName evidence="5">Toxin VapC</fullName>
    </alternativeName>
</protein>
<evidence type="ECO:0000256" key="2">
    <source>
        <dbReference type="ARBA" id="ARBA00022722"/>
    </source>
</evidence>
<dbReference type="PANTHER" id="PTHR42188">
    <property type="entry name" value="23S RRNA-SPECIFIC ENDONUCLEASE VAPC20"/>
    <property type="match status" value="1"/>
</dbReference>
<dbReference type="Pfam" id="PF01850">
    <property type="entry name" value="PIN"/>
    <property type="match status" value="1"/>
</dbReference>
<comment type="cofactor">
    <cofactor evidence="5">
        <name>Mg(2+)</name>
        <dbReference type="ChEBI" id="CHEBI:18420"/>
    </cofactor>
</comment>
<sequence length="138" mass="15535">MPSILVDTGPLYAMADQDDDWHARVVGFLKRSQAELIVSIAVLPEAAYLLATHLGLEAEQKLIHSFVNGEMTLEHLTLQDLQRTLELLNRYAAARIGFVDAAVVATAERLRISRILTTDRRDFSLIRPRHCKAFELLP</sequence>
<keyword evidence="5" id="KW-0800">Toxin</keyword>
<evidence type="ECO:0000259" key="6">
    <source>
        <dbReference type="Pfam" id="PF01850"/>
    </source>
</evidence>
<accession>A0A564ZG24</accession>
<dbReference type="GO" id="GO:0016075">
    <property type="term" value="P:rRNA catabolic process"/>
    <property type="evidence" value="ECO:0007669"/>
    <property type="project" value="TreeGrafter"/>
</dbReference>
<keyword evidence="3 5" id="KW-0479">Metal-binding</keyword>
<reference evidence="7 8" key="1">
    <citation type="submission" date="2019-07" db="EMBL/GenBank/DDBJ databases">
        <authorList>
            <person name="Cremers G."/>
        </authorList>
    </citation>
    <scope>NUCLEOTIDE SEQUENCE [LARGE SCALE GENOMIC DNA]</scope>
</reference>
<feature type="binding site" evidence="5">
    <location>
        <position position="7"/>
    </location>
    <ligand>
        <name>Mg(2+)</name>
        <dbReference type="ChEBI" id="CHEBI:18420"/>
    </ligand>
</feature>
<keyword evidence="1 5" id="KW-1277">Toxin-antitoxin system</keyword>
<dbReference type="Proteomes" id="UP000334340">
    <property type="component" value="Unassembled WGS sequence"/>
</dbReference>
<organism evidence="7 8">
    <name type="scientific">Candidatus Methylomirabilis lanthanidiphila</name>
    <dbReference type="NCBI Taxonomy" id="2211376"/>
    <lineage>
        <taxon>Bacteria</taxon>
        <taxon>Candidatus Methylomirabilota</taxon>
        <taxon>Candidatus Methylomirabilia</taxon>
        <taxon>Candidatus Methylomirabilales</taxon>
        <taxon>Candidatus Methylomirabilaceae</taxon>
        <taxon>Candidatus Methylomirabilis</taxon>
    </lineage>
</organism>
<dbReference type="EC" id="3.1.-.-" evidence="5"/>
<feature type="binding site" evidence="5">
    <location>
        <position position="100"/>
    </location>
    <ligand>
        <name>Mg(2+)</name>
        <dbReference type="ChEBI" id="CHEBI:18420"/>
    </ligand>
</feature>
<dbReference type="GO" id="GO:0004521">
    <property type="term" value="F:RNA endonuclease activity"/>
    <property type="evidence" value="ECO:0007669"/>
    <property type="project" value="InterPro"/>
</dbReference>
<feature type="domain" description="PIN" evidence="6">
    <location>
        <begin position="4"/>
        <end position="124"/>
    </location>
</feature>
<comment type="function">
    <text evidence="5">Toxic component of a toxin-antitoxin (TA) system. An RNase.</text>
</comment>
<dbReference type="GO" id="GO:0000287">
    <property type="term" value="F:magnesium ion binding"/>
    <property type="evidence" value="ECO:0007669"/>
    <property type="project" value="UniProtKB-UniRule"/>
</dbReference>
<dbReference type="HAMAP" id="MF_00265">
    <property type="entry name" value="VapC_Nob1"/>
    <property type="match status" value="1"/>
</dbReference>
<name>A0A564ZG24_9BACT</name>
<keyword evidence="2 5" id="KW-0540">Nuclease</keyword>
<evidence type="ECO:0000256" key="5">
    <source>
        <dbReference type="HAMAP-Rule" id="MF_00265"/>
    </source>
</evidence>
<dbReference type="AlphaFoldDB" id="A0A564ZG24"/>
<dbReference type="Gene3D" id="3.40.50.1010">
    <property type="entry name" value="5'-nuclease"/>
    <property type="match status" value="1"/>
</dbReference>
<evidence type="ECO:0000313" key="8">
    <source>
        <dbReference type="Proteomes" id="UP000334340"/>
    </source>
</evidence>
<dbReference type="EMBL" id="CABIKM010000011">
    <property type="protein sequence ID" value="VUZ84269.1"/>
    <property type="molecule type" value="Genomic_DNA"/>
</dbReference>
<comment type="similarity">
    <text evidence="5">Belongs to the PINc/VapC protein family.</text>
</comment>
<keyword evidence="5" id="KW-0460">Magnesium</keyword>
<dbReference type="SUPFAM" id="SSF88723">
    <property type="entry name" value="PIN domain-like"/>
    <property type="match status" value="1"/>
</dbReference>
<evidence type="ECO:0000256" key="1">
    <source>
        <dbReference type="ARBA" id="ARBA00022649"/>
    </source>
</evidence>
<dbReference type="InterPro" id="IPR029060">
    <property type="entry name" value="PIN-like_dom_sf"/>
</dbReference>
<dbReference type="PANTHER" id="PTHR42188:SF1">
    <property type="entry name" value="23S RRNA-SPECIFIC ENDONUCLEASE VAPC20"/>
    <property type="match status" value="1"/>
</dbReference>
<dbReference type="InterPro" id="IPR039018">
    <property type="entry name" value="VapC20-like"/>
</dbReference>
<dbReference type="InterPro" id="IPR002716">
    <property type="entry name" value="PIN_dom"/>
</dbReference>
<evidence type="ECO:0000256" key="4">
    <source>
        <dbReference type="ARBA" id="ARBA00022801"/>
    </source>
</evidence>
<dbReference type="GO" id="GO:0090729">
    <property type="term" value="F:toxin activity"/>
    <property type="evidence" value="ECO:0007669"/>
    <property type="project" value="UniProtKB-KW"/>
</dbReference>
<dbReference type="GO" id="GO:0016787">
    <property type="term" value="F:hydrolase activity"/>
    <property type="evidence" value="ECO:0007669"/>
    <property type="project" value="UniProtKB-KW"/>
</dbReference>
<dbReference type="InterPro" id="IPR022907">
    <property type="entry name" value="VapC_family"/>
</dbReference>